<dbReference type="EMBL" id="MN577571">
    <property type="protein sequence ID" value="QGT50724.1"/>
    <property type="molecule type" value="Genomic_DNA"/>
</dbReference>
<dbReference type="AlphaFoldDB" id="A0A650EPA5"/>
<reference evidence="1" key="1">
    <citation type="journal article" date="2020" name="J. ISSAAS">
        <title>Lactobacilli and other gastrointestinal microbiota of Peromyscus leucopus, reservoir host for agents of Lyme disease and other zoonoses in North America.</title>
        <authorList>
            <person name="Milovic A."/>
            <person name="Bassam K."/>
            <person name="Shao H."/>
            <person name="Chatzistamou I."/>
            <person name="Tufts D.M."/>
            <person name="Diuk-Wasser M."/>
            <person name="Barbour A.G."/>
        </authorList>
    </citation>
    <scope>NUCLEOTIDE SEQUENCE</scope>
    <source>
        <strain evidence="1">LL30</strain>
    </source>
</reference>
<protein>
    <submittedName>
        <fullName evidence="1">Uncharacterized protein</fullName>
    </submittedName>
</protein>
<proteinExistence type="predicted"/>
<gene>
    <name evidence="1" type="ORF">Elusimicrob1349_1940</name>
</gene>
<evidence type="ECO:0000313" key="1">
    <source>
        <dbReference type="EMBL" id="QGT50724.1"/>
    </source>
</evidence>
<accession>A0A650EPA5</accession>
<sequence length="75" mass="8533">MFNVSEFFQQANDLLPSDKKAKTVSCYPLPYDGYFEVFVETTDGARYRALANATNTLSNFVKLEFPHAQSECKVK</sequence>
<organism evidence="1">
    <name type="scientific">uncultured Elusimicrobia bacterium</name>
    <dbReference type="NCBI Taxonomy" id="699876"/>
    <lineage>
        <taxon>Bacteria</taxon>
        <taxon>Pseudomonadati</taxon>
        <taxon>Elusimicrobiota</taxon>
        <taxon>Elusimicrobia</taxon>
        <taxon>environmental samples</taxon>
    </lineage>
</organism>
<name>A0A650EPA5_9BACT</name>